<protein>
    <submittedName>
        <fullName evidence="4">Putative pentatricopeptide repeat-containing protein</fullName>
    </submittedName>
</protein>
<accession>A0A314YIH3</accession>
<name>A0A314YIH3_PRUYE</name>
<dbReference type="PANTHER" id="PTHR47941">
    <property type="entry name" value="PENTATRICOPEPTIDE REPEAT-CONTAINING PROTEIN 3, MITOCHONDRIAL"/>
    <property type="match status" value="1"/>
</dbReference>
<dbReference type="Proteomes" id="UP000250321">
    <property type="component" value="Unassembled WGS sequence"/>
</dbReference>
<evidence type="ECO:0000256" key="2">
    <source>
        <dbReference type="ARBA" id="ARBA00022737"/>
    </source>
</evidence>
<feature type="repeat" description="PPR" evidence="3">
    <location>
        <begin position="266"/>
        <end position="296"/>
    </location>
</feature>
<dbReference type="OrthoDB" id="1157359at2759"/>
<keyword evidence="2" id="KW-0677">Repeat</keyword>
<comment type="similarity">
    <text evidence="1">Belongs to the PPR family. P subfamily.</text>
</comment>
<proteinExistence type="inferred from homology"/>
<dbReference type="InterPro" id="IPR011990">
    <property type="entry name" value="TPR-like_helical_dom_sf"/>
</dbReference>
<evidence type="ECO:0000256" key="1">
    <source>
        <dbReference type="ARBA" id="ARBA00007626"/>
    </source>
</evidence>
<feature type="repeat" description="PPR" evidence="3">
    <location>
        <begin position="125"/>
        <end position="159"/>
    </location>
</feature>
<organism evidence="4 5">
    <name type="scientific">Prunus yedoensis var. nudiflora</name>
    <dbReference type="NCBI Taxonomy" id="2094558"/>
    <lineage>
        <taxon>Eukaryota</taxon>
        <taxon>Viridiplantae</taxon>
        <taxon>Streptophyta</taxon>
        <taxon>Embryophyta</taxon>
        <taxon>Tracheophyta</taxon>
        <taxon>Spermatophyta</taxon>
        <taxon>Magnoliopsida</taxon>
        <taxon>eudicotyledons</taxon>
        <taxon>Gunneridae</taxon>
        <taxon>Pentapetalae</taxon>
        <taxon>rosids</taxon>
        <taxon>fabids</taxon>
        <taxon>Rosales</taxon>
        <taxon>Rosaceae</taxon>
        <taxon>Amygdaloideae</taxon>
        <taxon>Amygdaleae</taxon>
        <taxon>Prunus</taxon>
    </lineage>
</organism>
<dbReference type="NCBIfam" id="TIGR00756">
    <property type="entry name" value="PPR"/>
    <property type="match status" value="5"/>
</dbReference>
<feature type="repeat" description="PPR" evidence="3">
    <location>
        <begin position="231"/>
        <end position="265"/>
    </location>
</feature>
<evidence type="ECO:0000256" key="3">
    <source>
        <dbReference type="PROSITE-ProRule" id="PRU00708"/>
    </source>
</evidence>
<reference evidence="4 5" key="1">
    <citation type="submission" date="2018-02" db="EMBL/GenBank/DDBJ databases">
        <title>Draft genome of wild Prunus yedoensis var. nudiflora.</title>
        <authorList>
            <person name="Baek S."/>
            <person name="Kim J.-H."/>
            <person name="Choi K."/>
            <person name="Kim G.-B."/>
            <person name="Cho A."/>
            <person name="Jang H."/>
            <person name="Shin C.-H."/>
            <person name="Yu H.-J."/>
            <person name="Mun J.-H."/>
        </authorList>
    </citation>
    <scope>NUCLEOTIDE SEQUENCE [LARGE SCALE GENOMIC DNA]</scope>
    <source>
        <strain evidence="5">cv. Jeju island</strain>
        <tissue evidence="4">Leaf</tissue>
    </source>
</reference>
<dbReference type="AlphaFoldDB" id="A0A314YIH3"/>
<gene>
    <name evidence="4" type="ORF">Pyn_18880</name>
</gene>
<keyword evidence="5" id="KW-1185">Reference proteome</keyword>
<evidence type="ECO:0000313" key="4">
    <source>
        <dbReference type="EMBL" id="PQQ04288.1"/>
    </source>
</evidence>
<dbReference type="Pfam" id="PF01535">
    <property type="entry name" value="PPR"/>
    <property type="match status" value="1"/>
</dbReference>
<comment type="caution">
    <text evidence="4">The sequence shown here is derived from an EMBL/GenBank/DDBJ whole genome shotgun (WGS) entry which is preliminary data.</text>
</comment>
<dbReference type="PROSITE" id="PS51375">
    <property type="entry name" value="PPR"/>
    <property type="match status" value="4"/>
</dbReference>
<dbReference type="InterPro" id="IPR002885">
    <property type="entry name" value="PPR_rpt"/>
</dbReference>
<evidence type="ECO:0000313" key="5">
    <source>
        <dbReference type="Proteomes" id="UP000250321"/>
    </source>
</evidence>
<feature type="repeat" description="PPR" evidence="3">
    <location>
        <begin position="196"/>
        <end position="230"/>
    </location>
</feature>
<dbReference type="Pfam" id="PF13041">
    <property type="entry name" value="PPR_2"/>
    <property type="match status" value="2"/>
</dbReference>
<dbReference type="EMBL" id="PJQY01001253">
    <property type="protein sequence ID" value="PQQ04288.1"/>
    <property type="molecule type" value="Genomic_DNA"/>
</dbReference>
<dbReference type="Gene3D" id="1.25.40.10">
    <property type="entry name" value="Tetratricopeptide repeat domain"/>
    <property type="match status" value="2"/>
</dbReference>
<sequence length="326" mass="36786">MLKMMMRTNAASSSYCSSISSRGMPCLHPNSTVVFVNNYFAFFSRSQASKAKNSRRTQLDQLAKDFRTITNVEDALNVFDRMLHLRPLPSLFRFTKVLCLVARLKQYSTVISSYNQMAVSGMVPDVYVLNILINCFCHLNQMGSSFSVLGKFFKLGFEPNAPTVNTLINGFLLENRVVEAAGIFNKMIKAGNCQPSAITFGTLVKGLCMKGNNGAAIQLLRKMEERAFKPDRIVYNTIIDSLCKDTLLVDALNLLSEMMSKGIAPDVRTYTSLIQGACKLGKWKEATRLLNEMVLKIFFQMCTPSLSWLTHFARRAWLWKQKAWSK</sequence>